<reference evidence="2" key="1">
    <citation type="submission" date="2023-06" db="EMBL/GenBank/DDBJ databases">
        <authorList>
            <person name="Delattre M."/>
        </authorList>
    </citation>
    <scope>NUCLEOTIDE SEQUENCE</scope>
    <source>
        <strain evidence="2">AF72</strain>
    </source>
</reference>
<gene>
    <name evidence="2" type="ORF">MSPICULIGERA_LOCUS25391</name>
</gene>
<evidence type="ECO:0000256" key="1">
    <source>
        <dbReference type="SAM" id="MobiDB-lite"/>
    </source>
</evidence>
<dbReference type="EMBL" id="CATQJA010002710">
    <property type="protein sequence ID" value="CAJ0587423.1"/>
    <property type="molecule type" value="Genomic_DNA"/>
</dbReference>
<accession>A0AA36DGX0</accession>
<comment type="caution">
    <text evidence="2">The sequence shown here is derived from an EMBL/GenBank/DDBJ whole genome shotgun (WGS) entry which is preliminary data.</text>
</comment>
<dbReference type="AlphaFoldDB" id="A0AA36DGX0"/>
<keyword evidence="3" id="KW-1185">Reference proteome</keyword>
<evidence type="ECO:0000313" key="2">
    <source>
        <dbReference type="EMBL" id="CAJ0587423.1"/>
    </source>
</evidence>
<protein>
    <submittedName>
        <fullName evidence="2">Uncharacterized protein</fullName>
    </submittedName>
</protein>
<dbReference type="Proteomes" id="UP001177023">
    <property type="component" value="Unassembled WGS sequence"/>
</dbReference>
<feature type="region of interest" description="Disordered" evidence="1">
    <location>
        <begin position="181"/>
        <end position="207"/>
    </location>
</feature>
<evidence type="ECO:0000313" key="3">
    <source>
        <dbReference type="Proteomes" id="UP001177023"/>
    </source>
</evidence>
<proteinExistence type="predicted"/>
<sequence length="207" mass="22843">MVLFLPWQNRPMLASGLGTSNDCATATARTPPHDLDMTVKGTPKGTSSVCATPTARTPPPDLDITVKSTPKDFLLGHSYCILYACAFGDGTGLTINMQGIVIGIDPGSPWADYLLGLYHPDLLYLLRREAHHSLLRSGRICTVCCLELKRPRRYEHAHVCSTHYIQLKSSRDTDVCDDAKRHRSCEPNTSPPGCRSCSKKMAQPFRE</sequence>
<organism evidence="2 3">
    <name type="scientific">Mesorhabditis spiculigera</name>
    <dbReference type="NCBI Taxonomy" id="96644"/>
    <lineage>
        <taxon>Eukaryota</taxon>
        <taxon>Metazoa</taxon>
        <taxon>Ecdysozoa</taxon>
        <taxon>Nematoda</taxon>
        <taxon>Chromadorea</taxon>
        <taxon>Rhabditida</taxon>
        <taxon>Rhabditina</taxon>
        <taxon>Rhabditomorpha</taxon>
        <taxon>Rhabditoidea</taxon>
        <taxon>Rhabditidae</taxon>
        <taxon>Mesorhabditinae</taxon>
        <taxon>Mesorhabditis</taxon>
    </lineage>
</organism>
<feature type="non-terminal residue" evidence="2">
    <location>
        <position position="207"/>
    </location>
</feature>
<name>A0AA36DGX0_9BILA</name>